<dbReference type="AlphaFoldDB" id="A0A4P9A2T4"/>
<dbReference type="SUPFAM" id="SSF53613">
    <property type="entry name" value="Ribokinase-like"/>
    <property type="match status" value="1"/>
</dbReference>
<proteinExistence type="predicted"/>
<organism evidence="1 2">
    <name type="scientific">Candidatus Nanosynbacter featherlites</name>
    <dbReference type="NCBI Taxonomy" id="2572088"/>
    <lineage>
        <taxon>Bacteria</taxon>
        <taxon>Candidatus Saccharimonadota</taxon>
        <taxon>Candidatus Saccharimonadia</taxon>
        <taxon>Candidatus Nanosynbacterales</taxon>
        <taxon>Candidatus Nanosynbacteraceae</taxon>
        <taxon>Candidatus Nanosynbacter</taxon>
    </lineage>
</organism>
<dbReference type="KEGG" id="nft:FBF37_01275"/>
<protein>
    <submittedName>
        <fullName evidence="1">Uncharacterized protein</fullName>
    </submittedName>
</protein>
<accession>A0A4P9A2T4</accession>
<reference evidence="1 2" key="1">
    <citation type="submission" date="2019-04" db="EMBL/GenBank/DDBJ databases">
        <title>Saccharibacteria TM7 genomes.</title>
        <authorList>
            <person name="Bor B."/>
            <person name="He X."/>
            <person name="Chen T."/>
            <person name="Dewhirst F.E."/>
        </authorList>
    </citation>
    <scope>NUCLEOTIDE SEQUENCE [LARGE SCALE GENOMIC DNA]</scope>
    <source>
        <strain evidence="1 2">BB001</strain>
    </source>
</reference>
<name>A0A4P9A2T4_9BACT</name>
<dbReference type="RefSeq" id="WP_138078731.1">
    <property type="nucleotide sequence ID" value="NZ_CP040004.1"/>
</dbReference>
<keyword evidence="2" id="KW-1185">Reference proteome</keyword>
<dbReference type="InterPro" id="IPR029056">
    <property type="entry name" value="Ribokinase-like"/>
</dbReference>
<dbReference type="OrthoDB" id="9789171at2"/>
<dbReference type="Proteomes" id="UP000310639">
    <property type="component" value="Chromosome"/>
</dbReference>
<dbReference type="Gene3D" id="3.40.1190.20">
    <property type="match status" value="1"/>
</dbReference>
<dbReference type="EMBL" id="CP040004">
    <property type="protein sequence ID" value="QCT42103.1"/>
    <property type="molecule type" value="Genomic_DNA"/>
</dbReference>
<gene>
    <name evidence="1" type="ORF">FBF37_01275</name>
</gene>
<sequence>MNSSYWQRQESGKPLFPDVEWNRPERLDQSGRLAIIGGNKLGFSSVAEAYATAQTTGVGQVRVLLPDVLKKSVPSSMTDVLFAPTNPSGSLAQAALTEAVSLRDWSDVLLLIGDAGRNSQTAIVHEELVKRSQQPVVITRDAIDLLQNSFAEILDNQQVVFVASFAQVQKIFRSVYYPKMLTFSIQLAQFVDILHKFTITYPVTICTFHAEHVVIAHGGTVVTQAWHEPMAIWRGVVGAKIASYLVWSPSSPLAAASTAVCAG</sequence>
<evidence type="ECO:0000313" key="2">
    <source>
        <dbReference type="Proteomes" id="UP000310639"/>
    </source>
</evidence>
<evidence type="ECO:0000313" key="1">
    <source>
        <dbReference type="EMBL" id="QCT42103.1"/>
    </source>
</evidence>